<dbReference type="InterPro" id="IPR024078">
    <property type="entry name" value="LmbE-like_dom_sf"/>
</dbReference>
<accession>A0ABU5ZGS6</accession>
<dbReference type="SUPFAM" id="SSF102588">
    <property type="entry name" value="LmbE-like"/>
    <property type="match status" value="1"/>
</dbReference>
<dbReference type="EMBL" id="JAYJLD010000009">
    <property type="protein sequence ID" value="MEB3101699.1"/>
    <property type="molecule type" value="Genomic_DNA"/>
</dbReference>
<protein>
    <submittedName>
        <fullName evidence="1">Uncharacterized protein</fullName>
    </submittedName>
</protein>
<organism evidence="1 2">
    <name type="scientific">Ferviditalea candida</name>
    <dbReference type="NCBI Taxonomy" id="3108399"/>
    <lineage>
        <taxon>Bacteria</taxon>
        <taxon>Bacillati</taxon>
        <taxon>Bacillota</taxon>
        <taxon>Bacilli</taxon>
        <taxon>Bacillales</taxon>
        <taxon>Paenibacillaceae</taxon>
        <taxon>Ferviditalea</taxon>
    </lineage>
</organism>
<keyword evidence="2" id="KW-1185">Reference proteome</keyword>
<proteinExistence type="predicted"/>
<dbReference type="Proteomes" id="UP001310386">
    <property type="component" value="Unassembled WGS sequence"/>
</dbReference>
<reference evidence="1" key="1">
    <citation type="submission" date="2023-12" db="EMBL/GenBank/DDBJ databases">
        <title>Fervidustalea candida gen. nov., sp. nov., a novel member of the family Paenibacillaceae isolated from a geothermal area.</title>
        <authorList>
            <person name="Li W.-J."/>
            <person name="Jiao J.-Y."/>
            <person name="Chen Y."/>
        </authorList>
    </citation>
    <scope>NUCLEOTIDE SEQUENCE</scope>
    <source>
        <strain evidence="1">SYSU GA230002</strain>
    </source>
</reference>
<sequence>MSRSPWYLYFISFGQQMKTSYASDGIASEQVTRIDISGSLSRKMLAFRAHRSQTECLEWLWGSDEGRK</sequence>
<evidence type="ECO:0000313" key="2">
    <source>
        <dbReference type="Proteomes" id="UP001310386"/>
    </source>
</evidence>
<evidence type="ECO:0000313" key="1">
    <source>
        <dbReference type="EMBL" id="MEB3101699.1"/>
    </source>
</evidence>
<gene>
    <name evidence="1" type="ORF">VF724_08490</name>
</gene>
<name>A0ABU5ZGS6_9BACL</name>
<dbReference type="RefSeq" id="WP_371753815.1">
    <property type="nucleotide sequence ID" value="NZ_JAYJLD010000009.1"/>
</dbReference>
<comment type="caution">
    <text evidence="1">The sequence shown here is derived from an EMBL/GenBank/DDBJ whole genome shotgun (WGS) entry which is preliminary data.</text>
</comment>